<evidence type="ECO:0000313" key="2">
    <source>
        <dbReference type="EMBL" id="TEB25259.1"/>
    </source>
</evidence>
<keyword evidence="3" id="KW-1185">Reference proteome</keyword>
<comment type="caution">
    <text evidence="2">The sequence shown here is derived from an EMBL/GenBank/DDBJ whole genome shotgun (WGS) entry which is preliminary data.</text>
</comment>
<dbReference type="AlphaFoldDB" id="A0A4Y7SVJ5"/>
<feature type="chain" id="PRO_5021349207" evidence="1">
    <location>
        <begin position="20"/>
        <end position="104"/>
    </location>
</feature>
<evidence type="ECO:0000313" key="3">
    <source>
        <dbReference type="Proteomes" id="UP000298030"/>
    </source>
</evidence>
<dbReference type="Proteomes" id="UP000298030">
    <property type="component" value="Unassembled WGS sequence"/>
</dbReference>
<name>A0A4Y7SVJ5_COPMI</name>
<dbReference type="EMBL" id="QPFP01000058">
    <property type="protein sequence ID" value="TEB25259.1"/>
    <property type="molecule type" value="Genomic_DNA"/>
</dbReference>
<sequence length="104" mass="11424">MRLSLIRLCLKMHALDSTAFCVFLANLPPLSDFRSASSPGPLPSILSALLVLSAKLYTISSVDCHPQVPSLSRPTPVSTSDYTCLVEYNPLLDLRYLLCFLLPL</sequence>
<proteinExistence type="predicted"/>
<reference evidence="2 3" key="1">
    <citation type="journal article" date="2019" name="Nat. Ecol. Evol.">
        <title>Megaphylogeny resolves global patterns of mushroom evolution.</title>
        <authorList>
            <person name="Varga T."/>
            <person name="Krizsan K."/>
            <person name="Foldi C."/>
            <person name="Dima B."/>
            <person name="Sanchez-Garcia M."/>
            <person name="Sanchez-Ramirez S."/>
            <person name="Szollosi G.J."/>
            <person name="Szarkandi J.G."/>
            <person name="Papp V."/>
            <person name="Albert L."/>
            <person name="Andreopoulos W."/>
            <person name="Angelini C."/>
            <person name="Antonin V."/>
            <person name="Barry K.W."/>
            <person name="Bougher N.L."/>
            <person name="Buchanan P."/>
            <person name="Buyck B."/>
            <person name="Bense V."/>
            <person name="Catcheside P."/>
            <person name="Chovatia M."/>
            <person name="Cooper J."/>
            <person name="Damon W."/>
            <person name="Desjardin D."/>
            <person name="Finy P."/>
            <person name="Geml J."/>
            <person name="Haridas S."/>
            <person name="Hughes K."/>
            <person name="Justo A."/>
            <person name="Karasinski D."/>
            <person name="Kautmanova I."/>
            <person name="Kiss B."/>
            <person name="Kocsube S."/>
            <person name="Kotiranta H."/>
            <person name="LaButti K.M."/>
            <person name="Lechner B.E."/>
            <person name="Liimatainen K."/>
            <person name="Lipzen A."/>
            <person name="Lukacs Z."/>
            <person name="Mihaltcheva S."/>
            <person name="Morgado L.N."/>
            <person name="Niskanen T."/>
            <person name="Noordeloos M.E."/>
            <person name="Ohm R.A."/>
            <person name="Ortiz-Santana B."/>
            <person name="Ovrebo C."/>
            <person name="Racz N."/>
            <person name="Riley R."/>
            <person name="Savchenko A."/>
            <person name="Shiryaev A."/>
            <person name="Soop K."/>
            <person name="Spirin V."/>
            <person name="Szebenyi C."/>
            <person name="Tomsovsky M."/>
            <person name="Tulloss R.E."/>
            <person name="Uehling J."/>
            <person name="Grigoriev I.V."/>
            <person name="Vagvolgyi C."/>
            <person name="Papp T."/>
            <person name="Martin F.M."/>
            <person name="Miettinen O."/>
            <person name="Hibbett D.S."/>
            <person name="Nagy L.G."/>
        </authorList>
    </citation>
    <scope>NUCLEOTIDE SEQUENCE [LARGE SCALE GENOMIC DNA]</scope>
    <source>
        <strain evidence="2 3">FP101781</strain>
    </source>
</reference>
<feature type="signal peptide" evidence="1">
    <location>
        <begin position="1"/>
        <end position="19"/>
    </location>
</feature>
<gene>
    <name evidence="2" type="ORF">FA13DRAFT_1176087</name>
</gene>
<keyword evidence="1" id="KW-0732">Signal</keyword>
<organism evidence="2 3">
    <name type="scientific">Coprinellus micaceus</name>
    <name type="common">Glistening ink-cap mushroom</name>
    <name type="synonym">Coprinus micaceus</name>
    <dbReference type="NCBI Taxonomy" id="71717"/>
    <lineage>
        <taxon>Eukaryota</taxon>
        <taxon>Fungi</taxon>
        <taxon>Dikarya</taxon>
        <taxon>Basidiomycota</taxon>
        <taxon>Agaricomycotina</taxon>
        <taxon>Agaricomycetes</taxon>
        <taxon>Agaricomycetidae</taxon>
        <taxon>Agaricales</taxon>
        <taxon>Agaricineae</taxon>
        <taxon>Psathyrellaceae</taxon>
        <taxon>Coprinellus</taxon>
    </lineage>
</organism>
<evidence type="ECO:0000256" key="1">
    <source>
        <dbReference type="SAM" id="SignalP"/>
    </source>
</evidence>
<protein>
    <submittedName>
        <fullName evidence="2">Uncharacterized protein</fullName>
    </submittedName>
</protein>
<accession>A0A4Y7SVJ5</accession>